<dbReference type="AlphaFoldDB" id="A0A7M7KSE2"/>
<dbReference type="GeneID" id="111253998"/>
<dbReference type="RefSeq" id="XP_022670119.1">
    <property type="nucleotide sequence ID" value="XM_022814384.1"/>
</dbReference>
<dbReference type="KEGG" id="vde:111253998"/>
<sequence length="135" mass="15123">MELVLYTHRSPDVMEHLFHLAGLIPDRVPVPLQVHDYILKARPQYTIVQTSSTTRKRPLPAEEIGSECDDGSRESHPLFELIKRRALEVPNLPNTSPTFGDLGDMDVHRWEEVGVQGVQPPTALNNALTGSLNVH</sequence>
<dbReference type="EnsemblMetazoa" id="XM_022814384">
    <property type="protein sequence ID" value="XP_022670119"/>
    <property type="gene ID" value="LOC111253998"/>
</dbReference>
<keyword evidence="3" id="KW-1185">Reference proteome</keyword>
<proteinExistence type="predicted"/>
<evidence type="ECO:0000256" key="1">
    <source>
        <dbReference type="SAM" id="MobiDB-lite"/>
    </source>
</evidence>
<reference evidence="2" key="1">
    <citation type="submission" date="2021-01" db="UniProtKB">
        <authorList>
            <consortium name="EnsemblMetazoa"/>
        </authorList>
    </citation>
    <scope>IDENTIFICATION</scope>
</reference>
<feature type="region of interest" description="Disordered" evidence="1">
    <location>
        <begin position="50"/>
        <end position="74"/>
    </location>
</feature>
<protein>
    <submittedName>
        <fullName evidence="2">Uncharacterized protein</fullName>
    </submittedName>
</protein>
<name>A0A7M7KSE2_VARDE</name>
<evidence type="ECO:0000313" key="3">
    <source>
        <dbReference type="Proteomes" id="UP000594260"/>
    </source>
</evidence>
<dbReference type="Proteomes" id="UP000594260">
    <property type="component" value="Unplaced"/>
</dbReference>
<dbReference type="InParanoid" id="A0A7M7KSE2"/>
<accession>A0A7M7KSE2</accession>
<evidence type="ECO:0000313" key="2">
    <source>
        <dbReference type="EnsemblMetazoa" id="XP_022670119"/>
    </source>
</evidence>
<organism evidence="2 3">
    <name type="scientific">Varroa destructor</name>
    <name type="common">Honeybee mite</name>
    <dbReference type="NCBI Taxonomy" id="109461"/>
    <lineage>
        <taxon>Eukaryota</taxon>
        <taxon>Metazoa</taxon>
        <taxon>Ecdysozoa</taxon>
        <taxon>Arthropoda</taxon>
        <taxon>Chelicerata</taxon>
        <taxon>Arachnida</taxon>
        <taxon>Acari</taxon>
        <taxon>Parasitiformes</taxon>
        <taxon>Mesostigmata</taxon>
        <taxon>Gamasina</taxon>
        <taxon>Dermanyssoidea</taxon>
        <taxon>Varroidae</taxon>
        <taxon>Varroa</taxon>
    </lineage>
</organism>